<dbReference type="AlphaFoldDB" id="A0AAV4SI43"/>
<protein>
    <submittedName>
        <fullName evidence="1">Uncharacterized protein</fullName>
    </submittedName>
</protein>
<evidence type="ECO:0000313" key="2">
    <source>
        <dbReference type="Proteomes" id="UP001054837"/>
    </source>
</evidence>
<evidence type="ECO:0000313" key="1">
    <source>
        <dbReference type="EMBL" id="GIY31877.1"/>
    </source>
</evidence>
<proteinExistence type="predicted"/>
<gene>
    <name evidence="1" type="ORF">CDAR_12911</name>
</gene>
<dbReference type="Proteomes" id="UP001054837">
    <property type="component" value="Unassembled WGS sequence"/>
</dbReference>
<reference evidence="1 2" key="1">
    <citation type="submission" date="2021-06" db="EMBL/GenBank/DDBJ databases">
        <title>Caerostris darwini draft genome.</title>
        <authorList>
            <person name="Kono N."/>
            <person name="Arakawa K."/>
        </authorList>
    </citation>
    <scope>NUCLEOTIDE SEQUENCE [LARGE SCALE GENOMIC DNA]</scope>
</reference>
<organism evidence="1 2">
    <name type="scientific">Caerostris darwini</name>
    <dbReference type="NCBI Taxonomy" id="1538125"/>
    <lineage>
        <taxon>Eukaryota</taxon>
        <taxon>Metazoa</taxon>
        <taxon>Ecdysozoa</taxon>
        <taxon>Arthropoda</taxon>
        <taxon>Chelicerata</taxon>
        <taxon>Arachnida</taxon>
        <taxon>Araneae</taxon>
        <taxon>Araneomorphae</taxon>
        <taxon>Entelegynae</taxon>
        <taxon>Araneoidea</taxon>
        <taxon>Araneidae</taxon>
        <taxon>Caerostris</taxon>
    </lineage>
</organism>
<accession>A0AAV4SI43</accession>
<name>A0AAV4SI43_9ARAC</name>
<sequence length="86" mass="9311">MTIVCNPPYPPSIPSSAGVGCFPPPCWRSPTPRFNYTTTRSNEATPSAYLRPAVHSDDANSADDHPSHVPWGFVSLLTKAATIEQQ</sequence>
<keyword evidence="2" id="KW-1185">Reference proteome</keyword>
<dbReference type="EMBL" id="BPLQ01007726">
    <property type="protein sequence ID" value="GIY31877.1"/>
    <property type="molecule type" value="Genomic_DNA"/>
</dbReference>
<comment type="caution">
    <text evidence="1">The sequence shown here is derived from an EMBL/GenBank/DDBJ whole genome shotgun (WGS) entry which is preliminary data.</text>
</comment>